<protein>
    <submittedName>
        <fullName evidence="3">N-acyl-D-glucosamine 2-epimerase</fullName>
    </submittedName>
</protein>
<dbReference type="RefSeq" id="WP_014270173.1">
    <property type="nucleotide sequence ID" value="NC_016633.1"/>
</dbReference>
<accession>G8QVN3</accession>
<dbReference type="KEGG" id="sgp:SpiGrapes_1515"/>
<name>G8QVN3_SPHPG</name>
<dbReference type="SUPFAM" id="SSF48208">
    <property type="entry name" value="Six-hairpin glycosidases"/>
    <property type="match status" value="1"/>
</dbReference>
<dbReference type="Proteomes" id="UP000005632">
    <property type="component" value="Chromosome"/>
</dbReference>
<keyword evidence="2" id="KW-0413">Isomerase</keyword>
<dbReference type="GO" id="GO:0005975">
    <property type="term" value="P:carbohydrate metabolic process"/>
    <property type="evidence" value="ECO:0007669"/>
    <property type="project" value="InterPro"/>
</dbReference>
<dbReference type="InterPro" id="IPR008928">
    <property type="entry name" value="6-hairpin_glycosidase_sf"/>
</dbReference>
<gene>
    <name evidence="3" type="ordered locus">SpiGrapes_1515</name>
</gene>
<sequence>MDKTFNSLAKEYKDMLVDNVLPFWMEHGFDPIHGGMYTGLDRDGSILESDKSVWFQGRALWVFASTYLTIEKREAFKEVCDSLVAFIEDHCFDPQDGRMYFRVTKDGKPVIKRSRYIFSETFAIIGFAAYSRAFGKKDYADKAYALFQKVLKSLETPGLLIPKFNQENAPSKGFGVPMILLNTAQELREACPEHKEDLTKFIDGLLKEITTYFVRPERKLVVEQCAPDGTLQLDHIEGRMLNPGHAIEGSWFIMREAKYRDNDPKLIELGTTMLDWMWDIGWDKEYGGIIYFRDALGKSGSEYWHDMKFWWPQCEASIANLMAYSLTGEETYLEHFKIVDAYEKNHFLDEELGEWYGYFHRDGTLSTPLKGNMYKGPFHIPRMYMVCSQLLEELGKLQQKV</sequence>
<reference evidence="3 4" key="1">
    <citation type="submission" date="2011-11" db="EMBL/GenBank/DDBJ databases">
        <title>Complete sequence of Spirochaeta sp. grapes.</title>
        <authorList>
            <consortium name="US DOE Joint Genome Institute"/>
            <person name="Lucas S."/>
            <person name="Han J."/>
            <person name="Lapidus A."/>
            <person name="Cheng J.-F."/>
            <person name="Goodwin L."/>
            <person name="Pitluck S."/>
            <person name="Peters L."/>
            <person name="Ovchinnikova G."/>
            <person name="Munk A.C."/>
            <person name="Detter J.C."/>
            <person name="Han C."/>
            <person name="Tapia R."/>
            <person name="Land M."/>
            <person name="Hauser L."/>
            <person name="Kyrpides N."/>
            <person name="Ivanova N."/>
            <person name="Pagani I."/>
            <person name="Ritalahtilisa K."/>
            <person name="Loeffler F."/>
            <person name="Woyke T."/>
        </authorList>
    </citation>
    <scope>NUCLEOTIDE SEQUENCE [LARGE SCALE GENOMIC DNA]</scope>
    <source>
        <strain evidence="4">ATCC BAA-1885 / DSM 22778 / Grapes</strain>
    </source>
</reference>
<dbReference type="STRING" id="158190.SpiGrapes_1515"/>
<dbReference type="InterPro" id="IPR010819">
    <property type="entry name" value="AGE/CE"/>
</dbReference>
<dbReference type="AlphaFoldDB" id="G8QVN3"/>
<comment type="similarity">
    <text evidence="1">Belongs to the N-acylglucosamine 2-epimerase family.</text>
</comment>
<evidence type="ECO:0000313" key="3">
    <source>
        <dbReference type="EMBL" id="AEV29325.1"/>
    </source>
</evidence>
<evidence type="ECO:0000256" key="2">
    <source>
        <dbReference type="ARBA" id="ARBA00023235"/>
    </source>
</evidence>
<evidence type="ECO:0000313" key="4">
    <source>
        <dbReference type="Proteomes" id="UP000005632"/>
    </source>
</evidence>
<dbReference type="PANTHER" id="PTHR15108">
    <property type="entry name" value="N-ACYLGLUCOSAMINE-2-EPIMERASE"/>
    <property type="match status" value="1"/>
</dbReference>
<dbReference type="FunFam" id="1.50.10.10:FF:000021">
    <property type="entry name" value="N-acylglucosamine 2-epimerase"/>
    <property type="match status" value="1"/>
</dbReference>
<dbReference type="InterPro" id="IPR012341">
    <property type="entry name" value="6hp_glycosidase-like_sf"/>
</dbReference>
<organism evidence="3 4">
    <name type="scientific">Sphaerochaeta pleomorpha (strain ATCC BAA-1885 / DSM 22778 / Grapes)</name>
    <dbReference type="NCBI Taxonomy" id="158190"/>
    <lineage>
        <taxon>Bacteria</taxon>
        <taxon>Pseudomonadati</taxon>
        <taxon>Spirochaetota</taxon>
        <taxon>Spirochaetia</taxon>
        <taxon>Spirochaetales</taxon>
        <taxon>Sphaerochaetaceae</taxon>
        <taxon>Sphaerochaeta</taxon>
    </lineage>
</organism>
<proteinExistence type="inferred from homology"/>
<dbReference type="eggNOG" id="COG2942">
    <property type="taxonomic scope" value="Bacteria"/>
</dbReference>
<dbReference type="GO" id="GO:0016853">
    <property type="term" value="F:isomerase activity"/>
    <property type="evidence" value="ECO:0007669"/>
    <property type="project" value="UniProtKB-KW"/>
</dbReference>
<dbReference type="HOGENOM" id="CLU_046651_0_1_12"/>
<evidence type="ECO:0000256" key="1">
    <source>
        <dbReference type="ARBA" id="ARBA00008558"/>
    </source>
</evidence>
<dbReference type="Gene3D" id="1.50.10.10">
    <property type="match status" value="1"/>
</dbReference>
<keyword evidence="4" id="KW-1185">Reference proteome</keyword>
<dbReference type="EMBL" id="CP003155">
    <property type="protein sequence ID" value="AEV29325.1"/>
    <property type="molecule type" value="Genomic_DNA"/>
</dbReference>
<dbReference type="Pfam" id="PF07221">
    <property type="entry name" value="GlcNAc_2-epim"/>
    <property type="match status" value="1"/>
</dbReference>